<protein>
    <submittedName>
        <fullName evidence="2">Alpha/beta fold hydrolase</fullName>
    </submittedName>
</protein>
<dbReference type="PANTHER" id="PTHR10992:SF1086">
    <property type="entry name" value="AB HYDROLASE-1 DOMAIN-CONTAINING PROTEIN"/>
    <property type="match status" value="1"/>
</dbReference>
<gene>
    <name evidence="2" type="ORF">DU478_12705</name>
</gene>
<dbReference type="Pfam" id="PF12697">
    <property type="entry name" value="Abhydrolase_6"/>
    <property type="match status" value="1"/>
</dbReference>
<name>A0A369TLS9_9RHOB</name>
<dbReference type="EMBL" id="QPMK01000009">
    <property type="protein sequence ID" value="RDD65782.1"/>
    <property type="molecule type" value="Genomic_DNA"/>
</dbReference>
<proteinExistence type="predicted"/>
<dbReference type="InterPro" id="IPR045889">
    <property type="entry name" value="MES/HNL"/>
</dbReference>
<dbReference type="PANTHER" id="PTHR10992">
    <property type="entry name" value="METHYLESTERASE FAMILY MEMBER"/>
    <property type="match status" value="1"/>
</dbReference>
<comment type="caution">
    <text evidence="2">The sequence shown here is derived from an EMBL/GenBank/DDBJ whole genome shotgun (WGS) entry which is preliminary data.</text>
</comment>
<dbReference type="GO" id="GO:0080032">
    <property type="term" value="F:methyl jasmonate esterase activity"/>
    <property type="evidence" value="ECO:0007669"/>
    <property type="project" value="TreeGrafter"/>
</dbReference>
<sequence>MARILLVHGSCHGAWCWRDLIPELTALGHDAFAIDLPSHGTDTTPMAEVTLDLYAQAILDALDGPTIVVGHSMAGYPISRAADLRPANIARLVYLCAYVPWDDHSLVEMRLRAPRQPILKALEKSADGQSFSVIPEHAREVFYHDCPDEAVAFALANLCPQPIRPQATKVTLGANYESVPRSYIRCEADSAIPPEFQATMAADFSPDQVRHMPTSHSPFFAAPAALARHIDTLARHDPPGPPAS</sequence>
<dbReference type="Gene3D" id="3.40.50.1820">
    <property type="entry name" value="alpha/beta hydrolase"/>
    <property type="match status" value="1"/>
</dbReference>
<accession>A0A369TLS9</accession>
<keyword evidence="2" id="KW-0378">Hydrolase</keyword>
<dbReference type="AlphaFoldDB" id="A0A369TLS9"/>
<dbReference type="Proteomes" id="UP000253977">
    <property type="component" value="Unassembled WGS sequence"/>
</dbReference>
<evidence type="ECO:0000259" key="1">
    <source>
        <dbReference type="Pfam" id="PF12697"/>
    </source>
</evidence>
<dbReference type="InterPro" id="IPR029058">
    <property type="entry name" value="AB_hydrolase_fold"/>
</dbReference>
<evidence type="ECO:0000313" key="3">
    <source>
        <dbReference type="Proteomes" id="UP000253977"/>
    </source>
</evidence>
<dbReference type="OrthoDB" id="9814966at2"/>
<dbReference type="GO" id="GO:0080030">
    <property type="term" value="F:methyl indole-3-acetate esterase activity"/>
    <property type="evidence" value="ECO:0007669"/>
    <property type="project" value="TreeGrafter"/>
</dbReference>
<evidence type="ECO:0000313" key="2">
    <source>
        <dbReference type="EMBL" id="RDD65782.1"/>
    </source>
</evidence>
<organism evidence="2 3">
    <name type="scientific">Thalassococcus profundi</name>
    <dbReference type="NCBI Taxonomy" id="2282382"/>
    <lineage>
        <taxon>Bacteria</taxon>
        <taxon>Pseudomonadati</taxon>
        <taxon>Pseudomonadota</taxon>
        <taxon>Alphaproteobacteria</taxon>
        <taxon>Rhodobacterales</taxon>
        <taxon>Roseobacteraceae</taxon>
        <taxon>Thalassococcus</taxon>
    </lineage>
</organism>
<keyword evidence="3" id="KW-1185">Reference proteome</keyword>
<reference evidence="2 3" key="1">
    <citation type="submission" date="2018-07" db="EMBL/GenBank/DDBJ databases">
        <title>Thalassococcus profundi sp. nov., a marine bacterium isolated from deep seawater of Okinawa Trough.</title>
        <authorList>
            <person name="Yu M."/>
        </authorList>
    </citation>
    <scope>NUCLEOTIDE SEQUENCE [LARGE SCALE GENOMIC DNA]</scope>
    <source>
        <strain evidence="2 3">WRAS1</strain>
    </source>
</reference>
<dbReference type="InterPro" id="IPR000073">
    <property type="entry name" value="AB_hydrolase_1"/>
</dbReference>
<dbReference type="RefSeq" id="WP_114511347.1">
    <property type="nucleotide sequence ID" value="NZ_QPMK01000009.1"/>
</dbReference>
<feature type="domain" description="AB hydrolase-1" evidence="1">
    <location>
        <begin position="4"/>
        <end position="228"/>
    </location>
</feature>
<dbReference type="SUPFAM" id="SSF53474">
    <property type="entry name" value="alpha/beta-Hydrolases"/>
    <property type="match status" value="1"/>
</dbReference>